<dbReference type="GO" id="GO:0003723">
    <property type="term" value="F:RNA binding"/>
    <property type="evidence" value="ECO:0007669"/>
    <property type="project" value="InterPro"/>
</dbReference>
<dbReference type="CDD" id="cd02576">
    <property type="entry name" value="PseudoU_synth_ScPUS7"/>
    <property type="match status" value="1"/>
</dbReference>
<dbReference type="PANTHER" id="PTHR13326">
    <property type="entry name" value="TRNA PSEUDOURIDINE SYNTHASE D"/>
    <property type="match status" value="1"/>
</dbReference>
<keyword evidence="2" id="KW-0819">tRNA processing</keyword>
<dbReference type="GeneID" id="19013415"/>
<evidence type="ECO:0000313" key="7">
    <source>
        <dbReference type="Proteomes" id="UP000198341"/>
    </source>
</evidence>
<dbReference type="Gene3D" id="3.30.2350.20">
    <property type="entry name" value="TruD, catalytic domain"/>
    <property type="match status" value="1"/>
</dbReference>
<dbReference type="PROSITE" id="PS01268">
    <property type="entry name" value="UPF0024"/>
    <property type="match status" value="1"/>
</dbReference>
<name>K8EII5_9CHLO</name>
<dbReference type="InterPro" id="IPR020103">
    <property type="entry name" value="PsdUridine_synth_cat_dom_sf"/>
</dbReference>
<dbReference type="STRING" id="41875.K8EII5"/>
<dbReference type="AlphaFoldDB" id="K8EII5"/>
<dbReference type="RefSeq" id="XP_007510444.1">
    <property type="nucleotide sequence ID" value="XM_007510382.1"/>
</dbReference>
<accession>K8EII5</accession>
<dbReference type="InterPro" id="IPR011760">
    <property type="entry name" value="PsdUridine_synth_TruD_insert"/>
</dbReference>
<reference evidence="6 7" key="1">
    <citation type="submission" date="2011-10" db="EMBL/GenBank/DDBJ databases">
        <authorList>
            <person name="Genoscope - CEA"/>
        </authorList>
    </citation>
    <scope>NUCLEOTIDE SEQUENCE [LARGE SCALE GENOMIC DNA]</scope>
    <source>
        <strain evidence="6 7">RCC 1105</strain>
    </source>
</reference>
<dbReference type="EMBL" id="FO082269">
    <property type="protein sequence ID" value="CCO17977.1"/>
    <property type="molecule type" value="Genomic_DNA"/>
</dbReference>
<dbReference type="GO" id="GO:0008033">
    <property type="term" value="P:tRNA processing"/>
    <property type="evidence" value="ECO:0007669"/>
    <property type="project" value="UniProtKB-KW"/>
</dbReference>
<dbReference type="NCBIfam" id="TIGR00094">
    <property type="entry name" value="tRNA_TruD_broad"/>
    <property type="match status" value="1"/>
</dbReference>
<dbReference type="Proteomes" id="UP000198341">
    <property type="component" value="Chromosome 10"/>
</dbReference>
<evidence type="ECO:0000256" key="1">
    <source>
        <dbReference type="ARBA" id="ARBA00007953"/>
    </source>
</evidence>
<gene>
    <name evidence="6" type="ordered locus">Bathy10g03400</name>
</gene>
<keyword evidence="7" id="KW-1185">Reference proteome</keyword>
<evidence type="ECO:0000256" key="3">
    <source>
        <dbReference type="ARBA" id="ARBA00023235"/>
    </source>
</evidence>
<dbReference type="eggNOG" id="KOG2339">
    <property type="taxonomic scope" value="Eukaryota"/>
</dbReference>
<dbReference type="GO" id="GO:0005634">
    <property type="term" value="C:nucleus"/>
    <property type="evidence" value="ECO:0007669"/>
    <property type="project" value="TreeGrafter"/>
</dbReference>
<dbReference type="GO" id="GO:0009982">
    <property type="term" value="F:pseudouridine synthase activity"/>
    <property type="evidence" value="ECO:0007669"/>
    <property type="project" value="InterPro"/>
</dbReference>
<dbReference type="Pfam" id="PF01142">
    <property type="entry name" value="TruD"/>
    <property type="match status" value="1"/>
</dbReference>
<dbReference type="PANTHER" id="PTHR13326:SF21">
    <property type="entry name" value="PSEUDOURIDYLATE SYNTHASE PUS7L"/>
    <property type="match status" value="1"/>
</dbReference>
<feature type="region of interest" description="Disordered" evidence="4">
    <location>
        <begin position="87"/>
        <end position="107"/>
    </location>
</feature>
<dbReference type="KEGG" id="bpg:Bathy10g03400"/>
<dbReference type="PIRSF" id="PIRSF037016">
    <property type="entry name" value="Pseudouridin_synth_euk_prd"/>
    <property type="match status" value="1"/>
</dbReference>
<feature type="compositionally biased region" description="Polar residues" evidence="4">
    <location>
        <begin position="202"/>
        <end position="215"/>
    </location>
</feature>
<dbReference type="GO" id="GO:0001522">
    <property type="term" value="P:pseudouridine synthesis"/>
    <property type="evidence" value="ECO:0007669"/>
    <property type="project" value="InterPro"/>
</dbReference>
<sequence length="732" mass="81914">MSPKSIPTVSANNNQKNIQEGEHAIGLELFANTLSGFPAIFKTLNSDFIVQEITESGEVCSLTELEPLVDRELERKEKAMLENTTVTKIIEEDDNDDDRGGGDANESSNNVVVVKEEIFEEFKKISGSEEDVERLRAFLNTPGVRRGTQPLLQVLEDGDGDGGEGKIGILEPLVLAPSKDKEHRKQLHAFFRQFQLDTDSVTLDNGHPNATNGQNLCIRVHPSSGGGKKRGARDDDNKSKNNKRHKKATPDTRPKWPADLPTTLQFVMCKSGRDTTDALNQLGNLLKCNPKRFQIAGTKDKRAVTTQRISVYKYRAYRLASLNKACKDIKIGNFTYVERPLYFGKSMGNAFIICLRNIDERLKETVIAGINALRETGTINYFGAQRFGNVSSTTQDASETSTGTTHKIGALLLNGKFKEAVDVILQPKMKESTKIKQAKEKYLETKDAQEALRTIPRFMHIERAILEVQAAKGRENDFCGQLTAIPSKMKRMYINAYQSYLWNKVASERVRKFGINTVVEGDLVAIIDDEDNGKTAEEIQKHSDEAYDKGLKRGENLKKVKLVTAEDVSKNAFDPSDVVLPVPGHAVIYPSWAATKADGEDDKTLDGKALFHELAMNKDGVDLELTKHSIMEFSMRSYPGDYRRLFLKPKDLECEFMRYDDSKIDLLKTDMDAFVKKNMKNTDEDDDGDKKVEKKGGKLLAAKLSFKLGAGNYATMILRELTKAQAREYSSH</sequence>
<organism evidence="6 7">
    <name type="scientific">Bathycoccus prasinos</name>
    <dbReference type="NCBI Taxonomy" id="41875"/>
    <lineage>
        <taxon>Eukaryota</taxon>
        <taxon>Viridiplantae</taxon>
        <taxon>Chlorophyta</taxon>
        <taxon>Mamiellophyceae</taxon>
        <taxon>Mamiellales</taxon>
        <taxon>Bathycoccaceae</taxon>
        <taxon>Bathycoccus</taxon>
    </lineage>
</organism>
<dbReference type="OrthoDB" id="447290at2759"/>
<comment type="similarity">
    <text evidence="1">Belongs to the pseudouridine synthase TruD family.</text>
</comment>
<dbReference type="Gene3D" id="3.30.70.3160">
    <property type="match status" value="1"/>
</dbReference>
<keyword evidence="3" id="KW-0413">Isomerase</keyword>
<dbReference type="InterPro" id="IPR042214">
    <property type="entry name" value="TruD_catalytic"/>
</dbReference>
<evidence type="ECO:0000256" key="2">
    <source>
        <dbReference type="ARBA" id="ARBA00022694"/>
    </source>
</evidence>
<dbReference type="PROSITE" id="PS50984">
    <property type="entry name" value="TRUD"/>
    <property type="match status" value="1"/>
</dbReference>
<evidence type="ECO:0000259" key="5">
    <source>
        <dbReference type="PROSITE" id="PS50984"/>
    </source>
</evidence>
<proteinExistence type="inferred from homology"/>
<feature type="region of interest" description="Disordered" evidence="4">
    <location>
        <begin position="202"/>
        <end position="257"/>
    </location>
</feature>
<dbReference type="SUPFAM" id="SSF55120">
    <property type="entry name" value="Pseudouridine synthase"/>
    <property type="match status" value="1"/>
</dbReference>
<dbReference type="InterPro" id="IPR001656">
    <property type="entry name" value="PsdUridine_synth_TruD"/>
</dbReference>
<protein>
    <submittedName>
        <fullName evidence="6">Pseudouridylate synthase 7 homolog</fullName>
    </submittedName>
</protein>
<evidence type="ECO:0000313" key="6">
    <source>
        <dbReference type="EMBL" id="CCO17977.1"/>
    </source>
</evidence>
<dbReference type="InterPro" id="IPR020119">
    <property type="entry name" value="PsdUridine_synth_TruD_CS"/>
</dbReference>
<evidence type="ECO:0000256" key="4">
    <source>
        <dbReference type="SAM" id="MobiDB-lite"/>
    </source>
</evidence>
<feature type="domain" description="TRUD" evidence="5">
    <location>
        <begin position="377"/>
        <end position="648"/>
    </location>
</feature>